<gene>
    <name evidence="2" type="ORF">COW11_01955</name>
</gene>
<dbReference type="CDD" id="cd01983">
    <property type="entry name" value="SIMIBI"/>
    <property type="match status" value="1"/>
</dbReference>
<dbReference type="Gene3D" id="3.40.50.300">
    <property type="entry name" value="P-loop containing nucleotide triphosphate hydrolases"/>
    <property type="match status" value="1"/>
</dbReference>
<feature type="domain" description="AAA" evidence="1">
    <location>
        <begin position="3"/>
        <end position="178"/>
    </location>
</feature>
<comment type="caution">
    <text evidence="2">The sequence shown here is derived from an EMBL/GenBank/DDBJ whole genome shotgun (WGS) entry which is preliminary data.</text>
</comment>
<dbReference type="PANTHER" id="PTHR13696:SF52">
    <property type="entry name" value="PARA FAMILY PROTEIN CT_582"/>
    <property type="match status" value="1"/>
</dbReference>
<proteinExistence type="predicted"/>
<reference evidence="2 3" key="1">
    <citation type="submission" date="2017-09" db="EMBL/GenBank/DDBJ databases">
        <title>Depth-based differentiation of microbial function through sediment-hosted aquifers and enrichment of novel symbionts in the deep terrestrial subsurface.</title>
        <authorList>
            <person name="Probst A.J."/>
            <person name="Ladd B."/>
            <person name="Jarett J.K."/>
            <person name="Geller-Mcgrath D.E."/>
            <person name="Sieber C.M."/>
            <person name="Emerson J.B."/>
            <person name="Anantharaman K."/>
            <person name="Thomas B.C."/>
            <person name="Malmstrom R."/>
            <person name="Stieglmeier M."/>
            <person name="Klingl A."/>
            <person name="Woyke T."/>
            <person name="Ryan C.M."/>
            <person name="Banfield J.F."/>
        </authorList>
    </citation>
    <scope>NUCLEOTIDE SEQUENCE [LARGE SCALE GENOMIC DNA]</scope>
    <source>
        <strain evidence="2">CG12_big_fil_rev_8_21_14_0_65_43_15</strain>
    </source>
</reference>
<dbReference type="Proteomes" id="UP000231267">
    <property type="component" value="Unassembled WGS sequence"/>
</dbReference>
<accession>A0A2J0LHL1</accession>
<protein>
    <recommendedName>
        <fullName evidence="1">AAA domain-containing protein</fullName>
    </recommendedName>
</protein>
<evidence type="ECO:0000313" key="2">
    <source>
        <dbReference type="EMBL" id="PIW66679.1"/>
    </source>
</evidence>
<dbReference type="AlphaFoldDB" id="A0A2J0LHL1"/>
<dbReference type="Pfam" id="PF13614">
    <property type="entry name" value="AAA_31"/>
    <property type="match status" value="1"/>
</dbReference>
<dbReference type="InterPro" id="IPR025669">
    <property type="entry name" value="AAA_dom"/>
</dbReference>
<sequence length="276" mass="29631">MGKTIAFCNQKGGVGKTTTAINLAAYLAAAGKKILLLDADPQGNATSGLSSQVASSPTLTTYDVILGAASAKDAVVATMIPGLSLISSGPQLTGAEVELVGAIGREYKLQKALKEIKEEYDYIFIDSPPSLGLLTINTLTAADSVLIPIQCEYYALEGLSHLVNTINLVRDNLNPRLDVEGVVMTMADSRTKLTREVIDEVKKFFKDKVYQSIIPRSVKLSEAPGFGKPAMLYDKNCAGAKMYESLSREFSNLEVENDREKSAREGLGSVNPAVKY</sequence>
<dbReference type="CDD" id="cd02042">
    <property type="entry name" value="ParAB_family"/>
    <property type="match status" value="1"/>
</dbReference>
<dbReference type="InterPro" id="IPR050678">
    <property type="entry name" value="DNA_Partitioning_ATPase"/>
</dbReference>
<dbReference type="EMBL" id="PFGP01000035">
    <property type="protein sequence ID" value="PIW66679.1"/>
    <property type="molecule type" value="Genomic_DNA"/>
</dbReference>
<dbReference type="InterPro" id="IPR027417">
    <property type="entry name" value="P-loop_NTPase"/>
</dbReference>
<dbReference type="SUPFAM" id="SSF52540">
    <property type="entry name" value="P-loop containing nucleoside triphosphate hydrolases"/>
    <property type="match status" value="1"/>
</dbReference>
<organism evidence="2 3">
    <name type="scientific">Candidatus Taenaricola geysiri</name>
    <dbReference type="NCBI Taxonomy" id="1974752"/>
    <lineage>
        <taxon>Bacteria</taxon>
        <taxon>Pseudomonadati</taxon>
        <taxon>Candidatus Omnitrophota</taxon>
        <taxon>Candidatus Taenaricola</taxon>
    </lineage>
</organism>
<dbReference type="FunFam" id="3.40.50.300:FF:000285">
    <property type="entry name" value="Sporulation initiation inhibitor Soj"/>
    <property type="match status" value="1"/>
</dbReference>
<evidence type="ECO:0000259" key="1">
    <source>
        <dbReference type="Pfam" id="PF13614"/>
    </source>
</evidence>
<dbReference type="PANTHER" id="PTHR13696">
    <property type="entry name" value="P-LOOP CONTAINING NUCLEOSIDE TRIPHOSPHATE HYDROLASE"/>
    <property type="match status" value="1"/>
</dbReference>
<evidence type="ECO:0000313" key="3">
    <source>
        <dbReference type="Proteomes" id="UP000231267"/>
    </source>
</evidence>
<name>A0A2J0LHL1_9BACT</name>